<gene>
    <name evidence="7" type="ORF">C1N32_16410</name>
    <name evidence="6" type="ORF">C1O25_10225</name>
</gene>
<dbReference type="Pfam" id="PF00356">
    <property type="entry name" value="LacI"/>
    <property type="match status" value="1"/>
</dbReference>
<dbReference type="OrthoDB" id="9798934at2"/>
<dbReference type="PANTHER" id="PTHR30146">
    <property type="entry name" value="LACI-RELATED TRANSCRIPTIONAL REPRESSOR"/>
    <property type="match status" value="1"/>
</dbReference>
<dbReference type="EMBL" id="POSM01000012">
    <property type="protein sequence ID" value="PNI00783.1"/>
    <property type="molecule type" value="Genomic_DNA"/>
</dbReference>
<keyword evidence="4" id="KW-0804">Transcription</keyword>
<organism evidence="7 8">
    <name type="scientific">Vibrio diazotrophicus</name>
    <dbReference type="NCBI Taxonomy" id="685"/>
    <lineage>
        <taxon>Bacteria</taxon>
        <taxon>Pseudomonadati</taxon>
        <taxon>Pseudomonadota</taxon>
        <taxon>Gammaproteobacteria</taxon>
        <taxon>Vibrionales</taxon>
        <taxon>Vibrionaceae</taxon>
        <taxon>Vibrio</taxon>
    </lineage>
</organism>
<dbReference type="PROSITE" id="PS50932">
    <property type="entry name" value="HTH_LACI_2"/>
    <property type="match status" value="1"/>
</dbReference>
<evidence type="ECO:0000256" key="1">
    <source>
        <dbReference type="ARBA" id="ARBA00022491"/>
    </source>
</evidence>
<name>A0A2J8H0G5_VIBDI</name>
<keyword evidence="9" id="KW-1185">Reference proteome</keyword>
<dbReference type="InterPro" id="IPR010982">
    <property type="entry name" value="Lambda_DNA-bd_dom_sf"/>
</dbReference>
<dbReference type="GO" id="GO:0000976">
    <property type="term" value="F:transcription cis-regulatory region binding"/>
    <property type="evidence" value="ECO:0007669"/>
    <property type="project" value="TreeGrafter"/>
</dbReference>
<feature type="domain" description="HTH lacI-type" evidence="5">
    <location>
        <begin position="8"/>
        <end position="62"/>
    </location>
</feature>
<dbReference type="SMART" id="SM00354">
    <property type="entry name" value="HTH_LACI"/>
    <property type="match status" value="1"/>
</dbReference>
<evidence type="ECO:0000259" key="5">
    <source>
        <dbReference type="PROSITE" id="PS50932"/>
    </source>
</evidence>
<dbReference type="NCBIfam" id="NF007449">
    <property type="entry name" value="PRK10014.1"/>
    <property type="match status" value="1"/>
</dbReference>
<keyword evidence="1" id="KW-0678">Repressor</keyword>
<protein>
    <submittedName>
        <fullName evidence="7">Mal regulon transcriptional regulator MalI</fullName>
    </submittedName>
</protein>
<dbReference type="CDD" id="cd01392">
    <property type="entry name" value="HTH_LacI"/>
    <property type="match status" value="1"/>
</dbReference>
<dbReference type="AlphaFoldDB" id="A0A2J8H0G5"/>
<dbReference type="GO" id="GO:0003700">
    <property type="term" value="F:DNA-binding transcription factor activity"/>
    <property type="evidence" value="ECO:0007669"/>
    <property type="project" value="TreeGrafter"/>
</dbReference>
<dbReference type="SUPFAM" id="SSF53822">
    <property type="entry name" value="Periplasmic binding protein-like I"/>
    <property type="match status" value="1"/>
</dbReference>
<comment type="caution">
    <text evidence="7">The sequence shown here is derived from an EMBL/GenBank/DDBJ whole genome shotgun (WGS) entry which is preliminary data.</text>
</comment>
<dbReference type="Gene3D" id="3.40.50.2300">
    <property type="match status" value="2"/>
</dbReference>
<evidence type="ECO:0000313" key="9">
    <source>
        <dbReference type="Proteomes" id="UP000236547"/>
    </source>
</evidence>
<evidence type="ECO:0000256" key="2">
    <source>
        <dbReference type="ARBA" id="ARBA00023015"/>
    </source>
</evidence>
<dbReference type="SUPFAM" id="SSF47413">
    <property type="entry name" value="lambda repressor-like DNA-binding domains"/>
    <property type="match status" value="1"/>
</dbReference>
<evidence type="ECO:0000256" key="3">
    <source>
        <dbReference type="ARBA" id="ARBA00023125"/>
    </source>
</evidence>
<sequence length="343" mass="38061">MSQSNKKITITDVAQHANVSVTTVSLVLSQKGRISAQTIARVQKAIDELGFVRNQTAANLRTQSTKTIGLMVNNKNDFSTYRMVAGISDVLEQNGYMLYLTQCGQNAEIYDQKLLTLYQQGVEGIIMSPIDDQHLLSLRKPESFQIPLVCLSSAKLDSDIDYITPDNTHSAKLATEHLIRQGHRRIAYVGGTTGSPCRDERIASYRYTLSQYGLPSKQEWILDGDFISEDLVQAVNMLLTEQTQITAILCHDASSALSCVNGVRKSGREIGKELFIDERVALISFDDSEQLMLNHPSLTCVYTDPYSVGESAALRLLDSIRNPSDSDHKSMLLPAKFIHRNSA</sequence>
<dbReference type="PANTHER" id="PTHR30146:SF148">
    <property type="entry name" value="HTH-TYPE TRANSCRIPTIONAL REPRESSOR PURR-RELATED"/>
    <property type="match status" value="1"/>
</dbReference>
<accession>A0A2J8H0G5</accession>
<evidence type="ECO:0000256" key="4">
    <source>
        <dbReference type="ARBA" id="ARBA00023163"/>
    </source>
</evidence>
<keyword evidence="3" id="KW-0238">DNA-binding</keyword>
<dbReference type="PROSITE" id="PS00356">
    <property type="entry name" value="HTH_LACI_1"/>
    <property type="match status" value="1"/>
</dbReference>
<dbReference type="InterPro" id="IPR028082">
    <property type="entry name" value="Peripla_BP_I"/>
</dbReference>
<evidence type="ECO:0000313" key="7">
    <source>
        <dbReference type="EMBL" id="PNI03436.1"/>
    </source>
</evidence>
<proteinExistence type="predicted"/>
<evidence type="ECO:0000313" key="6">
    <source>
        <dbReference type="EMBL" id="PNI00783.1"/>
    </source>
</evidence>
<dbReference type="Proteomes" id="UP000236547">
    <property type="component" value="Unassembled WGS sequence"/>
</dbReference>
<evidence type="ECO:0000313" key="8">
    <source>
        <dbReference type="Proteomes" id="UP000236449"/>
    </source>
</evidence>
<dbReference type="InterPro" id="IPR001761">
    <property type="entry name" value="Peripla_BP/Lac1_sug-bd_dom"/>
</dbReference>
<keyword evidence="2" id="KW-0805">Transcription regulation</keyword>
<dbReference type="InterPro" id="IPR000843">
    <property type="entry name" value="HTH_LacI"/>
</dbReference>
<dbReference type="Gene3D" id="1.10.260.40">
    <property type="entry name" value="lambda repressor-like DNA-binding domains"/>
    <property type="match status" value="1"/>
</dbReference>
<dbReference type="EMBL" id="POSK01000011">
    <property type="protein sequence ID" value="PNI03436.1"/>
    <property type="molecule type" value="Genomic_DNA"/>
</dbReference>
<dbReference type="Proteomes" id="UP000236449">
    <property type="component" value="Unassembled WGS sequence"/>
</dbReference>
<reference evidence="8 9" key="1">
    <citation type="submission" date="2018-01" db="EMBL/GenBank/DDBJ databases">
        <title>Draft genome sequences of six Vibrio diazotrophicus strains isolated from deep-sea sediments of the Baltic Sea.</title>
        <authorList>
            <person name="Castillo D."/>
            <person name="Vandieken V."/>
            <person name="Chiang O."/>
            <person name="Middelboe M."/>
        </authorList>
    </citation>
    <scope>NUCLEOTIDE SEQUENCE [LARGE SCALE GENOMIC DNA]</scope>
    <source>
        <strain evidence="7 8">60.27F</strain>
        <strain evidence="6 9">65.10M</strain>
    </source>
</reference>
<dbReference type="RefSeq" id="WP_102954524.1">
    <property type="nucleotide sequence ID" value="NZ_JAPWHJ010000008.1"/>
</dbReference>
<dbReference type="Pfam" id="PF00532">
    <property type="entry name" value="Peripla_BP_1"/>
    <property type="match status" value="1"/>
</dbReference>